<dbReference type="EMBL" id="BARS01023082">
    <property type="protein sequence ID" value="GAG07395.1"/>
    <property type="molecule type" value="Genomic_DNA"/>
</dbReference>
<reference evidence="3" key="1">
    <citation type="journal article" date="2014" name="Front. Microbiol.">
        <title>High frequency of phylogenetically diverse reductive dehalogenase-homologous genes in deep subseafloor sedimentary metagenomes.</title>
        <authorList>
            <person name="Kawai M."/>
            <person name="Futagami T."/>
            <person name="Toyoda A."/>
            <person name="Takaki Y."/>
            <person name="Nishi S."/>
            <person name="Hori S."/>
            <person name="Arai W."/>
            <person name="Tsubouchi T."/>
            <person name="Morono Y."/>
            <person name="Uchiyama I."/>
            <person name="Ito T."/>
            <person name="Fujiyama A."/>
            <person name="Inagaki F."/>
            <person name="Takami H."/>
        </authorList>
    </citation>
    <scope>NUCLEOTIDE SEQUENCE</scope>
    <source>
        <strain evidence="3">Expedition CK06-06</strain>
    </source>
</reference>
<sequence>WPSHWNRKHLAYLLDKLGRRAEVARVHAHRFRHTFASSFLRETGDCLALKVLLGHSSLVMTQRYTAALEAERAVEVHRQHPIS</sequence>
<protein>
    <recommendedName>
        <fullName evidence="2">Tyr recombinase domain-containing protein</fullName>
    </recommendedName>
</protein>
<dbReference type="GO" id="GO:0015074">
    <property type="term" value="P:DNA integration"/>
    <property type="evidence" value="ECO:0007669"/>
    <property type="project" value="InterPro"/>
</dbReference>
<dbReference type="GO" id="GO:0006310">
    <property type="term" value="P:DNA recombination"/>
    <property type="evidence" value="ECO:0007669"/>
    <property type="project" value="UniProtKB-KW"/>
</dbReference>
<feature type="domain" description="Tyr recombinase" evidence="2">
    <location>
        <begin position="1"/>
        <end position="78"/>
    </location>
</feature>
<keyword evidence="1" id="KW-0233">DNA recombination</keyword>
<accession>X0UNX8</accession>
<proteinExistence type="predicted"/>
<feature type="non-terminal residue" evidence="3">
    <location>
        <position position="1"/>
    </location>
</feature>
<dbReference type="Pfam" id="PF00589">
    <property type="entry name" value="Phage_integrase"/>
    <property type="match status" value="1"/>
</dbReference>
<evidence type="ECO:0000313" key="3">
    <source>
        <dbReference type="EMBL" id="GAG07395.1"/>
    </source>
</evidence>
<name>X0UNX8_9ZZZZ</name>
<evidence type="ECO:0000256" key="1">
    <source>
        <dbReference type="ARBA" id="ARBA00023172"/>
    </source>
</evidence>
<dbReference type="InterPro" id="IPR011010">
    <property type="entry name" value="DNA_brk_join_enz"/>
</dbReference>
<dbReference type="InterPro" id="IPR002104">
    <property type="entry name" value="Integrase_catalytic"/>
</dbReference>
<dbReference type="CDD" id="cd00397">
    <property type="entry name" value="DNA_BRE_C"/>
    <property type="match status" value="1"/>
</dbReference>
<dbReference type="Gene3D" id="1.10.443.10">
    <property type="entry name" value="Intergrase catalytic core"/>
    <property type="match status" value="1"/>
</dbReference>
<organism evidence="3">
    <name type="scientific">marine sediment metagenome</name>
    <dbReference type="NCBI Taxonomy" id="412755"/>
    <lineage>
        <taxon>unclassified sequences</taxon>
        <taxon>metagenomes</taxon>
        <taxon>ecological metagenomes</taxon>
    </lineage>
</organism>
<dbReference type="PROSITE" id="PS51898">
    <property type="entry name" value="TYR_RECOMBINASE"/>
    <property type="match status" value="1"/>
</dbReference>
<evidence type="ECO:0000259" key="2">
    <source>
        <dbReference type="PROSITE" id="PS51898"/>
    </source>
</evidence>
<comment type="caution">
    <text evidence="3">The sequence shown here is derived from an EMBL/GenBank/DDBJ whole genome shotgun (WGS) entry which is preliminary data.</text>
</comment>
<dbReference type="GO" id="GO:0003677">
    <property type="term" value="F:DNA binding"/>
    <property type="evidence" value="ECO:0007669"/>
    <property type="project" value="InterPro"/>
</dbReference>
<gene>
    <name evidence="3" type="ORF">S01H1_36797</name>
</gene>
<dbReference type="AlphaFoldDB" id="X0UNX8"/>
<dbReference type="SUPFAM" id="SSF56349">
    <property type="entry name" value="DNA breaking-rejoining enzymes"/>
    <property type="match status" value="1"/>
</dbReference>
<dbReference type="InterPro" id="IPR013762">
    <property type="entry name" value="Integrase-like_cat_sf"/>
</dbReference>